<dbReference type="InterPro" id="IPR000308">
    <property type="entry name" value="14-3-3"/>
</dbReference>
<dbReference type="EMBL" id="EU643483">
    <property type="protein sequence ID" value="ACD54742.1"/>
    <property type="molecule type" value="Genomic_DNA"/>
</dbReference>
<accession>B3G4K3</accession>
<feature type="site" description="Interaction with phosphoserine on interacting protein" evidence="2">
    <location>
        <position position="57"/>
    </location>
</feature>
<dbReference type="PANTHER" id="PTHR18860">
    <property type="entry name" value="14-3-3 PROTEIN"/>
    <property type="match status" value="1"/>
</dbReference>
<dbReference type="PIRSF" id="PIRSF000868">
    <property type="entry name" value="14-3-3"/>
    <property type="match status" value="1"/>
</dbReference>
<protein>
    <submittedName>
        <fullName evidence="4">Tyrosine 3/tryptophan 5-monooxygenase activation protein zeta polypeptide-like protein</fullName>
    </submittedName>
</protein>
<keyword evidence="4" id="KW-0560">Oxidoreductase</keyword>
<sequence>MINRNEQLELAKLAEQAKRYPDMIVAMRKIIEMDGELTDEERNLFSISYKQVVIAYRLAWRTLSEVVQDVENSEFQREIAKKYQKTIKIELMESCNEVLTLLNRYLNPKARTSESKMFYLKMKGDYNRYLTEVANSDDRQRFAEESERAYSDGFEIAKTHTRVTNPMRLSLALSLSVFYFEILNKKHIACCLAKEAFDDGFRGLAELDGEAYRGNYLNSY</sequence>
<comment type="similarity">
    <text evidence="1">Belongs to the 14-3-3 family.</text>
</comment>
<dbReference type="InterPro" id="IPR023410">
    <property type="entry name" value="14-3-3_domain"/>
</dbReference>
<name>B3G4K3_ADIVA</name>
<evidence type="ECO:0000256" key="2">
    <source>
        <dbReference type="PIRSR" id="PIRSR000868-1"/>
    </source>
</evidence>
<dbReference type="SUPFAM" id="SSF48445">
    <property type="entry name" value="14-3-3 protein"/>
    <property type="match status" value="1"/>
</dbReference>
<evidence type="ECO:0000259" key="3">
    <source>
        <dbReference type="SMART" id="SM00101"/>
    </source>
</evidence>
<organism evidence="4">
    <name type="scientific">Adineta vaga</name>
    <name type="common">Rotifer</name>
    <name type="synonym">Callidina vaga</name>
    <dbReference type="NCBI Taxonomy" id="104782"/>
    <lineage>
        <taxon>Eukaryota</taxon>
        <taxon>Metazoa</taxon>
        <taxon>Spiralia</taxon>
        <taxon>Gnathifera</taxon>
        <taxon>Rotifera</taxon>
        <taxon>Eurotatoria</taxon>
        <taxon>Bdelloidea</taxon>
        <taxon>Adinetida</taxon>
        <taxon>Adinetidae</taxon>
        <taxon>Adineta</taxon>
    </lineage>
</organism>
<feature type="site" description="Interaction with phosphoserine on interacting protein" evidence="2">
    <location>
        <position position="128"/>
    </location>
</feature>
<feature type="domain" description="14-3-3" evidence="3">
    <location>
        <begin position="4"/>
        <end position="219"/>
    </location>
</feature>
<dbReference type="Pfam" id="PF00244">
    <property type="entry name" value="14-3-3"/>
    <property type="match status" value="1"/>
</dbReference>
<evidence type="ECO:0000313" key="4">
    <source>
        <dbReference type="EMBL" id="ACD54742.1"/>
    </source>
</evidence>
<dbReference type="AlphaFoldDB" id="B3G4K3"/>
<dbReference type="GO" id="GO:0004497">
    <property type="term" value="F:monooxygenase activity"/>
    <property type="evidence" value="ECO:0007669"/>
    <property type="project" value="UniProtKB-KW"/>
</dbReference>
<reference evidence="4" key="1">
    <citation type="journal article" date="2008" name="Science">
        <title>Massive horizontal gene transfer in bdelloid rotifers.</title>
        <authorList>
            <person name="Gladyshev E.A."/>
            <person name="Meselson M.S."/>
            <person name="Arkhipova I.R."/>
        </authorList>
    </citation>
    <scope>NUCLEOTIDE SEQUENCE</scope>
</reference>
<keyword evidence="4" id="KW-0503">Monooxygenase</keyword>
<evidence type="ECO:0000256" key="1">
    <source>
        <dbReference type="ARBA" id="ARBA00006141"/>
    </source>
</evidence>
<dbReference type="PRINTS" id="PR00305">
    <property type="entry name" value="1433ZETA"/>
</dbReference>
<dbReference type="Gene3D" id="1.20.190.20">
    <property type="entry name" value="14-3-3 domain"/>
    <property type="match status" value="1"/>
</dbReference>
<dbReference type="InterPro" id="IPR036815">
    <property type="entry name" value="14-3-3_dom_sf"/>
</dbReference>
<proteinExistence type="inferred from homology"/>
<dbReference type="SMART" id="SM00101">
    <property type="entry name" value="14_3_3"/>
    <property type="match status" value="1"/>
</dbReference>